<proteinExistence type="predicted"/>
<protein>
    <submittedName>
        <fullName evidence="2">Uncharacterized protein</fullName>
    </submittedName>
</protein>
<gene>
    <name evidence="2" type="ORF">EDS130_LOCUS17729</name>
    <name evidence="3" type="ORF">XAT740_LOCUS23493</name>
</gene>
<dbReference type="Proteomes" id="UP000663828">
    <property type="component" value="Unassembled WGS sequence"/>
</dbReference>
<reference evidence="2" key="1">
    <citation type="submission" date="2021-02" db="EMBL/GenBank/DDBJ databases">
        <authorList>
            <person name="Nowell W R."/>
        </authorList>
    </citation>
    <scope>NUCLEOTIDE SEQUENCE</scope>
</reference>
<feature type="chain" id="PRO_5036410415" evidence="1">
    <location>
        <begin position="18"/>
        <end position="270"/>
    </location>
</feature>
<comment type="caution">
    <text evidence="2">The sequence shown here is derived from an EMBL/GenBank/DDBJ whole genome shotgun (WGS) entry which is preliminary data.</text>
</comment>
<dbReference type="EMBL" id="CAJNOJ010000080">
    <property type="protein sequence ID" value="CAF1057271.1"/>
    <property type="molecule type" value="Genomic_DNA"/>
</dbReference>
<keyword evidence="4" id="KW-1185">Reference proteome</keyword>
<evidence type="ECO:0000313" key="5">
    <source>
        <dbReference type="Proteomes" id="UP000663852"/>
    </source>
</evidence>
<organism evidence="2 5">
    <name type="scientific">Adineta ricciae</name>
    <name type="common">Rotifer</name>
    <dbReference type="NCBI Taxonomy" id="249248"/>
    <lineage>
        <taxon>Eukaryota</taxon>
        <taxon>Metazoa</taxon>
        <taxon>Spiralia</taxon>
        <taxon>Gnathifera</taxon>
        <taxon>Rotifera</taxon>
        <taxon>Eurotatoria</taxon>
        <taxon>Bdelloidea</taxon>
        <taxon>Adinetida</taxon>
        <taxon>Adinetidae</taxon>
        <taxon>Adineta</taxon>
    </lineage>
</organism>
<name>A0A814KX19_ADIRI</name>
<evidence type="ECO:0000256" key="1">
    <source>
        <dbReference type="SAM" id="SignalP"/>
    </source>
</evidence>
<evidence type="ECO:0000313" key="2">
    <source>
        <dbReference type="EMBL" id="CAF1057271.1"/>
    </source>
</evidence>
<dbReference type="EMBL" id="CAJNOR010001778">
    <property type="protein sequence ID" value="CAF1197773.1"/>
    <property type="molecule type" value="Genomic_DNA"/>
</dbReference>
<dbReference type="Proteomes" id="UP000663852">
    <property type="component" value="Unassembled WGS sequence"/>
</dbReference>
<evidence type="ECO:0000313" key="3">
    <source>
        <dbReference type="EMBL" id="CAF1197773.1"/>
    </source>
</evidence>
<dbReference type="AlphaFoldDB" id="A0A814KX19"/>
<feature type="signal peptide" evidence="1">
    <location>
        <begin position="1"/>
        <end position="17"/>
    </location>
</feature>
<sequence>MILLILTITLSISTINCGQMKAPVELSFGEFEGYVEHAKTNNKVFDLLHEDFKYEYSTYTSYTIEEFQEEVNEMKNIDERNFLLAIKLRGNGRTIHTLIDDSSWSYTNHTTLLATYVRNSRHIEQYDILYIKISQTKKIDTIKLAAALTAAGLIITAGPFGMALVGQTATAAAATATGAKIAAIATAAFSGTKVAAVATTVLGGTKTAVAAASAVCGTKTALAATAAVTAGKIIHEASDMYDVAIGYGIYQMVQKKIFHIDNGQIYLKLS</sequence>
<evidence type="ECO:0000313" key="4">
    <source>
        <dbReference type="Proteomes" id="UP000663828"/>
    </source>
</evidence>
<accession>A0A814KX19</accession>
<keyword evidence="1" id="KW-0732">Signal</keyword>